<dbReference type="SMART" id="SM00382">
    <property type="entry name" value="AAA"/>
    <property type="match status" value="1"/>
</dbReference>
<dbReference type="CDD" id="cd18809">
    <property type="entry name" value="SF1_C_RecD"/>
    <property type="match status" value="1"/>
</dbReference>
<dbReference type="InterPro" id="IPR003593">
    <property type="entry name" value="AAA+_ATPase"/>
</dbReference>
<evidence type="ECO:0000313" key="4">
    <source>
        <dbReference type="EMBL" id="RNI27472.1"/>
    </source>
</evidence>
<dbReference type="InterPro" id="IPR027785">
    <property type="entry name" value="UvrD-like_helicase_C"/>
</dbReference>
<dbReference type="PANTHER" id="PTHR43788">
    <property type="entry name" value="DNA2/NAM7 HELICASE FAMILY MEMBER"/>
    <property type="match status" value="1"/>
</dbReference>
<feature type="domain" description="AAA+ ATPase" evidence="3">
    <location>
        <begin position="36"/>
        <end position="286"/>
    </location>
</feature>
<protein>
    <submittedName>
        <fullName evidence="4">DUF2075 domain-containing protein</fullName>
    </submittedName>
</protein>
<comment type="caution">
    <text evidence="4">The sequence shown here is derived from an EMBL/GenBank/DDBJ whole genome shotgun (WGS) entry which is preliminary data.</text>
</comment>
<keyword evidence="1" id="KW-0547">Nucleotide-binding</keyword>
<evidence type="ECO:0000313" key="5">
    <source>
        <dbReference type="Proteomes" id="UP000271010"/>
    </source>
</evidence>
<dbReference type="SUPFAM" id="SSF52540">
    <property type="entry name" value="P-loop containing nucleoside triphosphate hydrolases"/>
    <property type="match status" value="1"/>
</dbReference>
<sequence length="476" mass="54766">MTPAEALRKNFPFEPTQDQAQLFQKLDQFIMRRTGLKEVFLLKGYAGTGKTTVVSALVKILNKFGYKYVLLAPTGRAAKVMSTYSEKPASTIHKKIYKQTANPYSDGLAFARQPNKSEQVLYIVDEASMISDDKAFGDNGLLQDLLGYVFEKPSNKLLLIGDTAQLPPVNQTISPSLNAAYLQSNFNCHVHEMEMRQVMRQAEESGILMNATRLRNELLKEAPELAFKTRGYRDIFSMRGDKLEDGLRYAYDKFGIDNTTVICRSNKTANLYNQHIRRQIFFSEDEIGVGDYLMIVRNNYTWLPKDSSIGFMANGDFVEITKIIRYEEMYGLRFADVRIRFVDYPNEEELDTKIMLDTLYSEAPALPTDKNKELYQQVLLDYQHITNKRQRAQEMRQDKYLNALQVKFAYALTCHKAQGGQWQAVFVDHGFLKEDLVTQEFARWLYTAATRASEQLFLVNFNEKLLENAPERVEEG</sequence>
<dbReference type="RefSeq" id="WP_123133939.1">
    <property type="nucleotide sequence ID" value="NZ_RJJE01000017.1"/>
</dbReference>
<evidence type="ECO:0000259" key="3">
    <source>
        <dbReference type="SMART" id="SM00382"/>
    </source>
</evidence>
<keyword evidence="2" id="KW-0067">ATP-binding</keyword>
<organism evidence="4 5">
    <name type="scientific">Rufibacter immobilis</name>
    <dbReference type="NCBI Taxonomy" id="1348778"/>
    <lineage>
        <taxon>Bacteria</taxon>
        <taxon>Pseudomonadati</taxon>
        <taxon>Bacteroidota</taxon>
        <taxon>Cytophagia</taxon>
        <taxon>Cytophagales</taxon>
        <taxon>Hymenobacteraceae</taxon>
        <taxon>Rufibacter</taxon>
    </lineage>
</organism>
<dbReference type="Gene3D" id="3.40.50.300">
    <property type="entry name" value="P-loop containing nucleotide triphosphate hydrolases"/>
    <property type="match status" value="2"/>
</dbReference>
<dbReference type="GO" id="GO:0003678">
    <property type="term" value="F:DNA helicase activity"/>
    <property type="evidence" value="ECO:0007669"/>
    <property type="project" value="UniProtKB-ARBA"/>
</dbReference>
<reference evidence="4 5" key="1">
    <citation type="submission" date="2018-11" db="EMBL/GenBank/DDBJ databases">
        <title>Rufibacter latericius sp. nov., isolated from water in Baiyang Lake.</title>
        <authorList>
            <person name="Yang Y."/>
        </authorList>
    </citation>
    <scope>NUCLEOTIDE SEQUENCE [LARGE SCALE GENOMIC DNA]</scope>
    <source>
        <strain evidence="4 5">MCC P1</strain>
    </source>
</reference>
<dbReference type="EMBL" id="RJJE01000017">
    <property type="protein sequence ID" value="RNI27472.1"/>
    <property type="molecule type" value="Genomic_DNA"/>
</dbReference>
<dbReference type="Proteomes" id="UP000271010">
    <property type="component" value="Unassembled WGS sequence"/>
</dbReference>
<name>A0A3M9MPL2_9BACT</name>
<evidence type="ECO:0000256" key="1">
    <source>
        <dbReference type="ARBA" id="ARBA00022741"/>
    </source>
</evidence>
<dbReference type="InterPro" id="IPR027417">
    <property type="entry name" value="P-loop_NTPase"/>
</dbReference>
<gene>
    <name evidence="4" type="ORF">EFA69_15180</name>
</gene>
<dbReference type="Pfam" id="PF13604">
    <property type="entry name" value="AAA_30"/>
    <property type="match status" value="1"/>
</dbReference>
<dbReference type="AlphaFoldDB" id="A0A3M9MPL2"/>
<dbReference type="Pfam" id="PF13538">
    <property type="entry name" value="UvrD_C_2"/>
    <property type="match status" value="1"/>
</dbReference>
<proteinExistence type="predicted"/>
<dbReference type="PANTHER" id="PTHR43788:SF6">
    <property type="entry name" value="DNA HELICASE B"/>
    <property type="match status" value="1"/>
</dbReference>
<evidence type="ECO:0000256" key="2">
    <source>
        <dbReference type="ARBA" id="ARBA00022840"/>
    </source>
</evidence>
<keyword evidence="5" id="KW-1185">Reference proteome</keyword>
<dbReference type="CDD" id="cd17933">
    <property type="entry name" value="DEXSc_RecD-like"/>
    <property type="match status" value="1"/>
</dbReference>
<accession>A0A3M9MPL2</accession>
<dbReference type="InterPro" id="IPR050534">
    <property type="entry name" value="Coronavir_polyprotein_1ab"/>
</dbReference>
<dbReference type="OrthoDB" id="9803432at2"/>
<dbReference type="GO" id="GO:0005524">
    <property type="term" value="F:ATP binding"/>
    <property type="evidence" value="ECO:0007669"/>
    <property type="project" value="UniProtKB-KW"/>
</dbReference>